<accession>A0A858PXZ1</accession>
<evidence type="ECO:0000313" key="5">
    <source>
        <dbReference type="EMBL" id="QJC27439.1"/>
    </source>
</evidence>
<sequence length="200" mass="22189">MGIVVRKIDELVLASSSEYRLRLLGQIGIVPGEVVSPDIDESVNGGEAPRVYTARVAREKSLAVHSQRSDKFVLGADTAAYCGTRIMLKTYDREQVAEYMEMISGRRHRVCTTVCLCTPSGELHTRSVESVVKFKRLSASEISYYIDSDEWQGKAGGYSIQGLAATLISWMQGSYSSIVGLPLHETYCLLSRYFNLTHIP</sequence>
<evidence type="ECO:0000256" key="1">
    <source>
        <dbReference type="ARBA" id="ARBA00001968"/>
    </source>
</evidence>
<dbReference type="KEGG" id="aplt:ANPL_01670"/>
<dbReference type="PANTHER" id="PTHR43213">
    <property type="entry name" value="BIFUNCTIONAL DTTP/UTP PYROPHOSPHATASE/METHYLTRANSFERASE PROTEIN-RELATED"/>
    <property type="match status" value="1"/>
</dbReference>
<evidence type="ECO:0000256" key="2">
    <source>
        <dbReference type="ARBA" id="ARBA00022801"/>
    </source>
</evidence>
<evidence type="ECO:0000256" key="3">
    <source>
        <dbReference type="ARBA" id="ARBA00023080"/>
    </source>
</evidence>
<dbReference type="SUPFAM" id="SSF52972">
    <property type="entry name" value="ITPase-like"/>
    <property type="match status" value="1"/>
</dbReference>
<dbReference type="HAMAP" id="MF_00528">
    <property type="entry name" value="Maf"/>
    <property type="match status" value="1"/>
</dbReference>
<dbReference type="NCBIfam" id="NF010946">
    <property type="entry name" value="PRK14366.1"/>
    <property type="match status" value="1"/>
</dbReference>
<comment type="catalytic activity">
    <reaction evidence="4">
        <text>a 2'-deoxyribonucleoside 5'-triphosphate + H2O = a 2'-deoxyribonucleoside 5'-phosphate + diphosphate + H(+)</text>
        <dbReference type="Rhea" id="RHEA:44644"/>
        <dbReference type="ChEBI" id="CHEBI:15377"/>
        <dbReference type="ChEBI" id="CHEBI:15378"/>
        <dbReference type="ChEBI" id="CHEBI:33019"/>
        <dbReference type="ChEBI" id="CHEBI:61560"/>
        <dbReference type="ChEBI" id="CHEBI:65317"/>
        <dbReference type="EC" id="3.6.1.9"/>
    </reaction>
</comment>
<comment type="catalytic activity">
    <reaction evidence="4">
        <text>a ribonucleoside 5'-triphosphate + H2O = a ribonucleoside 5'-phosphate + diphosphate + H(+)</text>
        <dbReference type="Rhea" id="RHEA:23996"/>
        <dbReference type="ChEBI" id="CHEBI:15377"/>
        <dbReference type="ChEBI" id="CHEBI:15378"/>
        <dbReference type="ChEBI" id="CHEBI:33019"/>
        <dbReference type="ChEBI" id="CHEBI:58043"/>
        <dbReference type="ChEBI" id="CHEBI:61557"/>
        <dbReference type="EC" id="3.6.1.9"/>
    </reaction>
</comment>
<proteinExistence type="inferred from homology"/>
<dbReference type="InterPro" id="IPR029001">
    <property type="entry name" value="ITPase-like_fam"/>
</dbReference>
<evidence type="ECO:0000313" key="6">
    <source>
        <dbReference type="Proteomes" id="UP000500930"/>
    </source>
</evidence>
<dbReference type="Pfam" id="PF02545">
    <property type="entry name" value="Maf"/>
    <property type="match status" value="1"/>
</dbReference>
<dbReference type="CDD" id="cd00555">
    <property type="entry name" value="Maf"/>
    <property type="match status" value="1"/>
</dbReference>
<comment type="subcellular location">
    <subcellularLocation>
        <location evidence="4">Cytoplasm</location>
    </subcellularLocation>
</comment>
<dbReference type="GO" id="GO:0009117">
    <property type="term" value="P:nucleotide metabolic process"/>
    <property type="evidence" value="ECO:0007669"/>
    <property type="project" value="UniProtKB-KW"/>
</dbReference>
<comment type="caution">
    <text evidence="4">Lacks conserved residue(s) required for the propagation of feature annotation.</text>
</comment>
<keyword evidence="4" id="KW-0963">Cytoplasm</keyword>
<dbReference type="AlphaFoldDB" id="A0A858PXZ1"/>
<keyword evidence="6" id="KW-1185">Reference proteome</keyword>
<reference evidence="5 6" key="1">
    <citation type="journal article" date="2020" name="Pathogens">
        <title>First Whole Genome Sequence of Anaplasma platys, an Obligate Intracellular Rickettsial Pathogen of Dogs.</title>
        <authorList>
            <person name="Llanes A."/>
            <person name="Rajeev S."/>
        </authorList>
    </citation>
    <scope>NUCLEOTIDE SEQUENCE [LARGE SCALE GENOMIC DNA]</scope>
    <source>
        <strain evidence="5 6">S3</strain>
    </source>
</reference>
<dbReference type="NCBIfam" id="TIGR00172">
    <property type="entry name" value="maf"/>
    <property type="match status" value="1"/>
</dbReference>
<keyword evidence="2 4" id="KW-0378">Hydrolase</keyword>
<dbReference type="InterPro" id="IPR003697">
    <property type="entry name" value="Maf-like"/>
</dbReference>
<feature type="active site" description="Proton acceptor" evidence="4">
    <location>
        <position position="77"/>
    </location>
</feature>
<protein>
    <recommendedName>
        <fullName evidence="4">Nucleoside triphosphate pyrophosphatase</fullName>
        <ecNumber evidence="4">3.6.1.9</ecNumber>
    </recommendedName>
    <alternativeName>
        <fullName evidence="4">Nucleotide pyrophosphatase</fullName>
        <shortName evidence="4">Nucleotide PPase</shortName>
    </alternativeName>
</protein>
<dbReference type="Proteomes" id="UP000500930">
    <property type="component" value="Chromosome"/>
</dbReference>
<organism evidence="5 6">
    <name type="scientific">Anaplasma platys</name>
    <dbReference type="NCBI Taxonomy" id="949"/>
    <lineage>
        <taxon>Bacteria</taxon>
        <taxon>Pseudomonadati</taxon>
        <taxon>Pseudomonadota</taxon>
        <taxon>Alphaproteobacteria</taxon>
        <taxon>Rickettsiales</taxon>
        <taxon>Anaplasmataceae</taxon>
        <taxon>Anaplasma</taxon>
    </lineage>
</organism>
<dbReference type="GO" id="GO:0047429">
    <property type="term" value="F:nucleoside triphosphate diphosphatase activity"/>
    <property type="evidence" value="ECO:0007669"/>
    <property type="project" value="UniProtKB-EC"/>
</dbReference>
<dbReference type="PIRSF" id="PIRSF006305">
    <property type="entry name" value="Maf"/>
    <property type="match status" value="1"/>
</dbReference>
<name>A0A858PXZ1_9RICK</name>
<comment type="function">
    <text evidence="4">Nucleoside triphosphate pyrophosphatase. May have a dual role in cell division arrest and in preventing the incorporation of modified nucleotides into cellular nucleic acids.</text>
</comment>
<gene>
    <name evidence="5" type="primary">yhdE</name>
    <name evidence="5" type="ORF">ANPL_01670</name>
</gene>
<dbReference type="EC" id="3.6.1.9" evidence="4"/>
<comment type="cofactor">
    <cofactor evidence="1 4">
        <name>a divalent metal cation</name>
        <dbReference type="ChEBI" id="CHEBI:60240"/>
    </cofactor>
</comment>
<evidence type="ECO:0000256" key="4">
    <source>
        <dbReference type="HAMAP-Rule" id="MF_00528"/>
    </source>
</evidence>
<dbReference type="GO" id="GO:0005737">
    <property type="term" value="C:cytoplasm"/>
    <property type="evidence" value="ECO:0007669"/>
    <property type="project" value="UniProtKB-SubCell"/>
</dbReference>
<dbReference type="PANTHER" id="PTHR43213:SF5">
    <property type="entry name" value="BIFUNCTIONAL DTTP_UTP PYROPHOSPHATASE_METHYLTRANSFERASE PROTEIN-RELATED"/>
    <property type="match status" value="1"/>
</dbReference>
<dbReference type="EMBL" id="CP046391">
    <property type="protein sequence ID" value="QJC27439.1"/>
    <property type="molecule type" value="Genomic_DNA"/>
</dbReference>
<comment type="similarity">
    <text evidence="4">Belongs to the Maf family.</text>
</comment>
<dbReference type="Gene3D" id="3.90.950.10">
    <property type="match status" value="1"/>
</dbReference>
<keyword evidence="3 4" id="KW-0546">Nucleotide metabolism</keyword>